<evidence type="ECO:0000256" key="1">
    <source>
        <dbReference type="ARBA" id="ARBA00005721"/>
    </source>
</evidence>
<gene>
    <name evidence="2" type="ordered locus">PTH_1012</name>
</gene>
<dbReference type="Proteomes" id="UP000006556">
    <property type="component" value="Chromosome"/>
</dbReference>
<keyword evidence="3" id="KW-1185">Reference proteome</keyword>
<dbReference type="KEGG" id="pth:PTH_1012"/>
<organism evidence="2 3">
    <name type="scientific">Pelotomaculum thermopropionicum (strain DSM 13744 / JCM 10971 / SI)</name>
    <dbReference type="NCBI Taxonomy" id="370438"/>
    <lineage>
        <taxon>Bacteria</taxon>
        <taxon>Bacillati</taxon>
        <taxon>Bacillota</taxon>
        <taxon>Clostridia</taxon>
        <taxon>Eubacteriales</taxon>
        <taxon>Desulfotomaculaceae</taxon>
        <taxon>Pelotomaculum</taxon>
    </lineage>
</organism>
<dbReference type="InterPro" id="IPR027417">
    <property type="entry name" value="P-loop_NTPase"/>
</dbReference>
<dbReference type="InterPro" id="IPR005531">
    <property type="entry name" value="Asp23"/>
</dbReference>
<protein>
    <recommendedName>
        <fullName evidence="4">Asp23/Gls24 family envelope stress response protein</fullName>
    </recommendedName>
</protein>
<dbReference type="PANTHER" id="PTHR34297:SF1">
    <property type="entry name" value="ASP23_GLS24 FAMILY ENVELOPE STRESS RESPONSE PROTEIN"/>
    <property type="match status" value="1"/>
</dbReference>
<proteinExistence type="inferred from homology"/>
<name>A5D3I6_PELTS</name>
<dbReference type="AlphaFoldDB" id="A5D3I6"/>
<evidence type="ECO:0008006" key="4">
    <source>
        <dbReference type="Google" id="ProtNLM"/>
    </source>
</evidence>
<dbReference type="HOGENOM" id="CLU_056712_0_0_9"/>
<evidence type="ECO:0000313" key="3">
    <source>
        <dbReference type="Proteomes" id="UP000006556"/>
    </source>
</evidence>
<sequence length="281" mass="30114">MEVYALVGPSGTGKSHRAAKVAHQLEVQVIIDDGLLIQGNRIVAGTSAKRQPTRIGAIKAALFMDEKQAREIKDALSSIAPERILILGTSSGMVERIAARLGLPAPLKIIKIEEVASEKEIRKAKFIRTSFSKHVIPAPTLEVKKSFPGTLVAPLQVFLRKKDVPGKKDWLEQSVVRPTYTSNGRLTISNSALASIAGHAAALVNGVSSTGKINVSVEQEGTVAIDISPVIVYGCNLPEVASNIQLRIKQAVEEMTGLTVKEVNVQVKGLSFPREKAEATS</sequence>
<comment type="similarity">
    <text evidence="1">Belongs to the asp23 family.</text>
</comment>
<dbReference type="eggNOG" id="COG1302">
    <property type="taxonomic scope" value="Bacteria"/>
</dbReference>
<evidence type="ECO:0000313" key="2">
    <source>
        <dbReference type="EMBL" id="BAF59193.1"/>
    </source>
</evidence>
<dbReference type="SUPFAM" id="SSF52540">
    <property type="entry name" value="P-loop containing nucleoside triphosphate hydrolases"/>
    <property type="match status" value="1"/>
</dbReference>
<dbReference type="Pfam" id="PF03780">
    <property type="entry name" value="Asp23"/>
    <property type="match status" value="1"/>
</dbReference>
<reference evidence="3" key="1">
    <citation type="journal article" date="2008" name="Genome Res.">
        <title>The genome of Pelotomaculum thermopropionicum reveals niche-associated evolution in anaerobic microbiota.</title>
        <authorList>
            <person name="Kosaka T."/>
            <person name="Kato S."/>
            <person name="Shimoyama T."/>
            <person name="Ishii S."/>
            <person name="Abe T."/>
            <person name="Watanabe K."/>
        </authorList>
    </citation>
    <scope>NUCLEOTIDE SEQUENCE [LARGE SCALE GENOMIC DNA]</scope>
    <source>
        <strain evidence="3">DSM 13744 / JCM 10971 / SI</strain>
    </source>
</reference>
<dbReference type="EMBL" id="AP009389">
    <property type="protein sequence ID" value="BAF59193.1"/>
    <property type="molecule type" value="Genomic_DNA"/>
</dbReference>
<dbReference type="PANTHER" id="PTHR34297">
    <property type="entry name" value="HYPOTHETICAL CYTOSOLIC PROTEIN-RELATED"/>
    <property type="match status" value="1"/>
</dbReference>
<accession>A5D3I6</accession>
<dbReference type="STRING" id="370438.PTH_1012"/>